<accession>A0A7N2N2L4</accession>
<evidence type="ECO:0000256" key="1">
    <source>
        <dbReference type="ARBA" id="ARBA00022801"/>
    </source>
</evidence>
<evidence type="ECO:0000313" key="2">
    <source>
        <dbReference type="EnsemblPlants" id="QL12p011105:mrna"/>
    </source>
</evidence>
<name>A0A7N2N2L4_QUELO</name>
<dbReference type="Proteomes" id="UP000594261">
    <property type="component" value="Chromosome 12"/>
</dbReference>
<keyword evidence="3" id="KW-1185">Reference proteome</keyword>
<dbReference type="GO" id="GO:0016790">
    <property type="term" value="F:thiolester hydrolase activity"/>
    <property type="evidence" value="ECO:0007669"/>
    <property type="project" value="TreeGrafter"/>
</dbReference>
<dbReference type="OMA" id="SVSEWFG"/>
<evidence type="ECO:0000313" key="3">
    <source>
        <dbReference type="Proteomes" id="UP000594261"/>
    </source>
</evidence>
<dbReference type="PANTHER" id="PTHR11247:SF8">
    <property type="entry name" value="PALMITOYL-PROTEIN THIOESTERASE 1"/>
    <property type="match status" value="1"/>
</dbReference>
<dbReference type="EMBL" id="LRBV02000012">
    <property type="status" value="NOT_ANNOTATED_CDS"/>
    <property type="molecule type" value="Genomic_DNA"/>
</dbReference>
<keyword evidence="1" id="KW-0378">Hydrolase</keyword>
<dbReference type="InterPro" id="IPR029058">
    <property type="entry name" value="AB_hydrolase_fold"/>
</dbReference>
<proteinExistence type="predicted"/>
<sequence>MEALLLGLIFKCILVDKLIKPLLYTDLFQDHFAPSSYFKLPNFENDTLLIPKETSWFGYYPDGAFKPILPPQQTQLYIEDWIGLKTLDEAGRVKYITVPGYHLDISQSDIEEYVLPYL</sequence>
<dbReference type="Pfam" id="PF02089">
    <property type="entry name" value="Palm_thioest"/>
    <property type="match status" value="1"/>
</dbReference>
<dbReference type="Gramene" id="QL12p011105:mrna">
    <property type="protein sequence ID" value="QL12p011105:mrna"/>
    <property type="gene ID" value="QL12p011105"/>
</dbReference>
<protein>
    <submittedName>
        <fullName evidence="2">Uncharacterized protein</fullName>
    </submittedName>
</protein>
<reference evidence="2 3" key="1">
    <citation type="journal article" date="2016" name="G3 (Bethesda)">
        <title>First Draft Assembly and Annotation of the Genome of a California Endemic Oak Quercus lobata Nee (Fagaceae).</title>
        <authorList>
            <person name="Sork V.L."/>
            <person name="Fitz-Gibbon S.T."/>
            <person name="Puiu D."/>
            <person name="Crepeau M."/>
            <person name="Gugger P.F."/>
            <person name="Sherman R."/>
            <person name="Stevens K."/>
            <person name="Langley C.H."/>
            <person name="Pellegrini M."/>
            <person name="Salzberg S.L."/>
        </authorList>
    </citation>
    <scope>NUCLEOTIDE SEQUENCE [LARGE SCALE GENOMIC DNA]</scope>
    <source>
        <strain evidence="2 3">cv. SW786</strain>
    </source>
</reference>
<reference evidence="2" key="2">
    <citation type="submission" date="2021-01" db="UniProtKB">
        <authorList>
            <consortium name="EnsemblPlants"/>
        </authorList>
    </citation>
    <scope>IDENTIFICATION</scope>
</reference>
<dbReference type="SUPFAM" id="SSF53474">
    <property type="entry name" value="alpha/beta-Hydrolases"/>
    <property type="match status" value="1"/>
</dbReference>
<dbReference type="AlphaFoldDB" id="A0A7N2N2L4"/>
<dbReference type="PANTHER" id="PTHR11247">
    <property type="entry name" value="PALMITOYL-PROTEIN THIOESTERASE/DOLICHYLDIPHOSPHATASE 1"/>
    <property type="match status" value="1"/>
</dbReference>
<dbReference type="InParanoid" id="A0A7N2N2L4"/>
<dbReference type="Gene3D" id="3.40.50.1820">
    <property type="entry name" value="alpha/beta hydrolase"/>
    <property type="match status" value="1"/>
</dbReference>
<organism evidence="2 3">
    <name type="scientific">Quercus lobata</name>
    <name type="common">Valley oak</name>
    <dbReference type="NCBI Taxonomy" id="97700"/>
    <lineage>
        <taxon>Eukaryota</taxon>
        <taxon>Viridiplantae</taxon>
        <taxon>Streptophyta</taxon>
        <taxon>Embryophyta</taxon>
        <taxon>Tracheophyta</taxon>
        <taxon>Spermatophyta</taxon>
        <taxon>Magnoliopsida</taxon>
        <taxon>eudicotyledons</taxon>
        <taxon>Gunneridae</taxon>
        <taxon>Pentapetalae</taxon>
        <taxon>rosids</taxon>
        <taxon>fabids</taxon>
        <taxon>Fagales</taxon>
        <taxon>Fagaceae</taxon>
        <taxon>Quercus</taxon>
    </lineage>
</organism>
<dbReference type="EnsemblPlants" id="QL12p011105:mrna">
    <property type="protein sequence ID" value="QL12p011105:mrna"/>
    <property type="gene ID" value="QL12p011105"/>
</dbReference>